<accession>A0A919Y0I5</accession>
<sequence>MKKLIVLLSSIIIISNAVWSYVFFMDVNKPSDTTIQVYNLNGDGEMWDMKNYQVIVTPSQILRGHGGLVFKGDPEDIENSTYYGYEFKEMNSSGNYETVYSNIASSQNAPISILMNLNIGSITGEYSYEELNKDKQNYENTTVTITWSDNKGELYSETINLDITSEITLNEGD</sequence>
<dbReference type="AlphaFoldDB" id="A0A919Y0I5"/>
<protein>
    <submittedName>
        <fullName evidence="1">Uncharacterized protein</fullName>
    </submittedName>
</protein>
<proteinExistence type="predicted"/>
<dbReference type="EMBL" id="BORR01000041">
    <property type="protein sequence ID" value="GIO40215.1"/>
    <property type="molecule type" value="Genomic_DNA"/>
</dbReference>
<name>A0A919Y0I5_9BACL</name>
<evidence type="ECO:0000313" key="1">
    <source>
        <dbReference type="EMBL" id="GIO40215.1"/>
    </source>
</evidence>
<reference evidence="1 2" key="1">
    <citation type="submission" date="2021-03" db="EMBL/GenBank/DDBJ databases">
        <title>Antimicrobial resistance genes in bacteria isolated from Japanese honey, and their potential for conferring macrolide and lincosamide resistance in the American foulbrood pathogen Paenibacillus larvae.</title>
        <authorList>
            <person name="Okamoto M."/>
            <person name="Kumagai M."/>
            <person name="Kanamori H."/>
            <person name="Takamatsu D."/>
        </authorList>
    </citation>
    <scope>NUCLEOTIDE SEQUENCE [LARGE SCALE GENOMIC DNA]</scope>
    <source>
        <strain evidence="1 2">J41TS12</strain>
    </source>
</reference>
<keyword evidence="2" id="KW-1185">Reference proteome</keyword>
<dbReference type="RefSeq" id="WP_212944446.1">
    <property type="nucleotide sequence ID" value="NZ_BORR01000041.1"/>
</dbReference>
<dbReference type="Proteomes" id="UP000681162">
    <property type="component" value="Unassembled WGS sequence"/>
</dbReference>
<gene>
    <name evidence="1" type="ORF">J41TS12_50760</name>
</gene>
<comment type="caution">
    <text evidence="1">The sequence shown here is derived from an EMBL/GenBank/DDBJ whole genome shotgun (WGS) entry which is preliminary data.</text>
</comment>
<organism evidence="1 2">
    <name type="scientific">Paenibacillus antibioticophila</name>
    <dbReference type="NCBI Taxonomy" id="1274374"/>
    <lineage>
        <taxon>Bacteria</taxon>
        <taxon>Bacillati</taxon>
        <taxon>Bacillota</taxon>
        <taxon>Bacilli</taxon>
        <taxon>Bacillales</taxon>
        <taxon>Paenibacillaceae</taxon>
        <taxon>Paenibacillus</taxon>
    </lineage>
</organism>
<evidence type="ECO:0000313" key="2">
    <source>
        <dbReference type="Proteomes" id="UP000681162"/>
    </source>
</evidence>